<dbReference type="Proteomes" id="UP000004913">
    <property type="component" value="Unassembled WGS sequence"/>
</dbReference>
<evidence type="ECO:0000313" key="1">
    <source>
        <dbReference type="EMBL" id="EGK02314.1"/>
    </source>
</evidence>
<keyword evidence="2" id="KW-1185">Reference proteome</keyword>
<proteinExistence type="predicted"/>
<dbReference type="HOGENOM" id="CLU_1419477_0_0_10"/>
<sequence>MCSGQSNIKYSNDAQNEIADSNYPNIRLFTVGREINNQPQENVKGEWKVCSPASVGDFSAVGYFFGREISKNTNIPIGLVSSSWGGAVAETWTSPEMMNTVPSFKSKVDEISKMDLKIYEENNKIQRGKYERDLKNDKGFFQKWYEKFPTETQKMKVPRSWQSTDLSNYIIVNFNIYHHEKLFYSDPLSLI</sequence>
<evidence type="ECO:0008006" key="3">
    <source>
        <dbReference type="Google" id="ProtNLM"/>
    </source>
</evidence>
<dbReference type="SUPFAM" id="SSF52266">
    <property type="entry name" value="SGNH hydrolase"/>
    <property type="match status" value="1"/>
</dbReference>
<gene>
    <name evidence="1" type="ORF">HMPREF9455_01584</name>
</gene>
<dbReference type="AlphaFoldDB" id="F5IWW7"/>
<dbReference type="EMBL" id="ADLV01000018">
    <property type="protein sequence ID" value="EGK02314.1"/>
    <property type="molecule type" value="Genomic_DNA"/>
</dbReference>
<reference evidence="1 2" key="1">
    <citation type="submission" date="2011-04" db="EMBL/GenBank/DDBJ databases">
        <title>The Genome Sequence of Dysgonomonas gadei ATCC BAA-286.</title>
        <authorList>
            <consortium name="The Broad Institute Genome Sequencing Platform"/>
            <person name="Earl A."/>
            <person name="Ward D."/>
            <person name="Feldgarden M."/>
            <person name="Gevers D."/>
            <person name="Pudlo N."/>
            <person name="Martens E."/>
            <person name="Allen-Vercoe E."/>
            <person name="Young S.K."/>
            <person name="Zeng Q."/>
            <person name="Gargeya S."/>
            <person name="Fitzgerald M."/>
            <person name="Haas B."/>
            <person name="Abouelleil A."/>
            <person name="Alvarado L."/>
            <person name="Arachchi H.M."/>
            <person name="Berlin A."/>
            <person name="Brown A."/>
            <person name="Chapman S.B."/>
            <person name="Chen Z."/>
            <person name="Dunbar C."/>
            <person name="Freedman E."/>
            <person name="Gearin G."/>
            <person name="Gellesch M."/>
            <person name="Goldberg J."/>
            <person name="Griggs A."/>
            <person name="Gujja S."/>
            <person name="Heiman D."/>
            <person name="Howarth C."/>
            <person name="Larson L."/>
            <person name="Lui A."/>
            <person name="MacDonald P.J.P."/>
            <person name="Mehta T."/>
            <person name="Montmayeur A."/>
            <person name="Murphy C."/>
            <person name="Neiman D."/>
            <person name="Pearson M."/>
            <person name="Priest M."/>
            <person name="Roberts A."/>
            <person name="Saif S."/>
            <person name="Shea T."/>
            <person name="Shenoy N."/>
            <person name="Sisk P."/>
            <person name="Stolte C."/>
            <person name="Sykes S."/>
            <person name="Yandava C."/>
            <person name="Wortman J."/>
            <person name="Nusbaum C."/>
            <person name="Birren B."/>
        </authorList>
    </citation>
    <scope>NUCLEOTIDE SEQUENCE [LARGE SCALE GENOMIC DNA]</scope>
    <source>
        <strain evidence="1 2">ATCC BAA-286</strain>
    </source>
</reference>
<comment type="caution">
    <text evidence="1">The sequence shown here is derived from an EMBL/GenBank/DDBJ whole genome shotgun (WGS) entry which is preliminary data.</text>
</comment>
<dbReference type="RefSeq" id="WP_006799099.1">
    <property type="nucleotide sequence ID" value="NZ_GL891981.1"/>
</dbReference>
<dbReference type="GO" id="GO:0001681">
    <property type="term" value="F:sialate O-acetylesterase activity"/>
    <property type="evidence" value="ECO:0007669"/>
    <property type="project" value="InterPro"/>
</dbReference>
<name>F5IWW7_9BACT</name>
<dbReference type="Gene3D" id="3.40.50.1110">
    <property type="entry name" value="SGNH hydrolase"/>
    <property type="match status" value="1"/>
</dbReference>
<dbReference type="PANTHER" id="PTHR22901">
    <property type="entry name" value="SIALATE O-ACETYLESTERASE"/>
    <property type="match status" value="1"/>
</dbReference>
<dbReference type="eggNOG" id="COG3250">
    <property type="taxonomic scope" value="Bacteria"/>
</dbReference>
<organism evidence="1 2">
    <name type="scientific">Dysgonomonas gadei ATCC BAA-286</name>
    <dbReference type="NCBI Taxonomy" id="742766"/>
    <lineage>
        <taxon>Bacteria</taxon>
        <taxon>Pseudomonadati</taxon>
        <taxon>Bacteroidota</taxon>
        <taxon>Bacteroidia</taxon>
        <taxon>Bacteroidales</taxon>
        <taxon>Dysgonomonadaceae</taxon>
        <taxon>Dysgonomonas</taxon>
    </lineage>
</organism>
<dbReference type="InterPro" id="IPR036514">
    <property type="entry name" value="SGNH_hydro_sf"/>
</dbReference>
<evidence type="ECO:0000313" key="2">
    <source>
        <dbReference type="Proteomes" id="UP000004913"/>
    </source>
</evidence>
<dbReference type="InterPro" id="IPR039329">
    <property type="entry name" value="SIAE"/>
</dbReference>
<accession>F5IWW7</accession>
<dbReference type="PANTHER" id="PTHR22901:SF0">
    <property type="entry name" value="SIALATE O-ACETYLESTERASE"/>
    <property type="match status" value="1"/>
</dbReference>
<dbReference type="OrthoDB" id="9816001at2"/>
<protein>
    <recommendedName>
        <fullName evidence="3">Sialate O-acetylesterase domain-containing protein</fullName>
    </recommendedName>
</protein>
<dbReference type="STRING" id="742766.HMPREF9455_01584"/>
<dbReference type="GO" id="GO:0005975">
    <property type="term" value="P:carbohydrate metabolic process"/>
    <property type="evidence" value="ECO:0007669"/>
    <property type="project" value="TreeGrafter"/>
</dbReference>